<comment type="caution">
    <text evidence="11">The sequence shown here is derived from an EMBL/GenBank/DDBJ whole genome shotgun (WGS) entry which is preliminary data.</text>
</comment>
<dbReference type="EMBL" id="SORZ01000002">
    <property type="protein sequence ID" value="TPW34072.1"/>
    <property type="molecule type" value="Genomic_DNA"/>
</dbReference>
<evidence type="ECO:0000256" key="7">
    <source>
        <dbReference type="ARBA" id="ARBA00022692"/>
    </source>
</evidence>
<proteinExistence type="inferred from homology"/>
<dbReference type="Proteomes" id="UP000315037">
    <property type="component" value="Unassembled WGS sequence"/>
</dbReference>
<feature type="transmembrane region" description="Helical" evidence="10">
    <location>
        <begin position="31"/>
        <end position="53"/>
    </location>
</feature>
<gene>
    <name evidence="11" type="ORF">E3202_05875</name>
</gene>
<name>A0A506ULE5_9PROT</name>
<comment type="similarity">
    <text evidence="3">Belongs to the nicotinamide ribonucleoside (NR) uptake permease (TC 4.B.1) family.</text>
</comment>
<keyword evidence="7 10" id="KW-0812">Transmembrane</keyword>
<evidence type="ECO:0000256" key="10">
    <source>
        <dbReference type="SAM" id="Phobius"/>
    </source>
</evidence>
<evidence type="ECO:0000256" key="2">
    <source>
        <dbReference type="ARBA" id="ARBA00004651"/>
    </source>
</evidence>
<feature type="transmembrane region" description="Helical" evidence="10">
    <location>
        <begin position="145"/>
        <end position="162"/>
    </location>
</feature>
<keyword evidence="6" id="KW-1003">Cell membrane</keyword>
<comment type="function">
    <text evidence="1">Required for nicotinamide riboside transport across the inner membrane.</text>
</comment>
<evidence type="ECO:0000256" key="8">
    <source>
        <dbReference type="ARBA" id="ARBA00022989"/>
    </source>
</evidence>
<evidence type="ECO:0000256" key="3">
    <source>
        <dbReference type="ARBA" id="ARBA00006669"/>
    </source>
</evidence>
<keyword evidence="12" id="KW-1185">Reference proteome</keyword>
<evidence type="ECO:0000313" key="11">
    <source>
        <dbReference type="EMBL" id="TPW34072.1"/>
    </source>
</evidence>
<keyword evidence="5" id="KW-0813">Transport</keyword>
<evidence type="ECO:0000256" key="1">
    <source>
        <dbReference type="ARBA" id="ARBA00002672"/>
    </source>
</evidence>
<sequence length="205" mass="23106">MAVTPEFLLESTAVAVSLAGVWLTARRALAGWPVSLIACGLYALVFFNARLYADMTLQGFFSLGILHGWHSWARERKQASDRLTPLAIRSLTWPKVLSALGVTLAGAWLWALILRHTDDPLPFLDALLSSASLLGQFWMACRYRASWLLWIVVDSVYVGLFASRHLDLTALLYACFTLMAVYGWRQWRDLRPELHNGSGREPFNH</sequence>
<dbReference type="PANTHER" id="PTHR36122:SF2">
    <property type="entry name" value="NICOTINAMIDE RIBOSIDE TRANSPORTER PNUC"/>
    <property type="match status" value="1"/>
</dbReference>
<feature type="transmembrane region" description="Helical" evidence="10">
    <location>
        <begin position="168"/>
        <end position="184"/>
    </location>
</feature>
<dbReference type="PANTHER" id="PTHR36122">
    <property type="entry name" value="NICOTINAMIDE RIBOSIDE TRANSPORTER PNUC"/>
    <property type="match status" value="1"/>
</dbReference>
<accession>A0A506ULE5</accession>
<dbReference type="Pfam" id="PF04973">
    <property type="entry name" value="NMN_transporter"/>
    <property type="match status" value="1"/>
</dbReference>
<evidence type="ECO:0000256" key="4">
    <source>
        <dbReference type="ARBA" id="ARBA00017522"/>
    </source>
</evidence>
<reference evidence="11 12" key="1">
    <citation type="submission" date="2019-03" db="EMBL/GenBank/DDBJ databases">
        <title>The complete genome sequence of Neokomagataea sp. Jb2 NBRC113641.</title>
        <authorList>
            <person name="Chua K.-O."/>
            <person name="Chan K.-G."/>
            <person name="See-Too W.-S."/>
        </authorList>
    </citation>
    <scope>NUCLEOTIDE SEQUENCE [LARGE SCALE GENOMIC DNA]</scope>
    <source>
        <strain evidence="11 12">Jb2</strain>
    </source>
</reference>
<keyword evidence="8 10" id="KW-1133">Transmembrane helix</keyword>
<keyword evidence="9 10" id="KW-0472">Membrane</keyword>
<feature type="transmembrane region" description="Helical" evidence="10">
    <location>
        <begin position="7"/>
        <end position="25"/>
    </location>
</feature>
<evidence type="ECO:0000313" key="12">
    <source>
        <dbReference type="Proteomes" id="UP000315037"/>
    </source>
</evidence>
<evidence type="ECO:0000256" key="5">
    <source>
        <dbReference type="ARBA" id="ARBA00022448"/>
    </source>
</evidence>
<dbReference type="GO" id="GO:0005886">
    <property type="term" value="C:plasma membrane"/>
    <property type="evidence" value="ECO:0007669"/>
    <property type="project" value="UniProtKB-SubCell"/>
</dbReference>
<dbReference type="InterPro" id="IPR006419">
    <property type="entry name" value="NMN_transpt_PnuC"/>
</dbReference>
<dbReference type="RefSeq" id="WP_165600747.1">
    <property type="nucleotide sequence ID" value="NZ_SORZ01000002.1"/>
</dbReference>
<protein>
    <recommendedName>
        <fullName evidence="4">Nicotinamide riboside transporter PnuC</fullName>
    </recommendedName>
</protein>
<evidence type="ECO:0000256" key="6">
    <source>
        <dbReference type="ARBA" id="ARBA00022475"/>
    </source>
</evidence>
<organism evidence="11 12">
    <name type="scientific">Oecophyllibacter saccharovorans</name>
    <dbReference type="NCBI Taxonomy" id="2558360"/>
    <lineage>
        <taxon>Bacteria</taxon>
        <taxon>Pseudomonadati</taxon>
        <taxon>Pseudomonadota</taxon>
        <taxon>Alphaproteobacteria</taxon>
        <taxon>Acetobacterales</taxon>
        <taxon>Acetobacteraceae</taxon>
        <taxon>Oecophyllibacter</taxon>
    </lineage>
</organism>
<dbReference type="GO" id="GO:0034257">
    <property type="term" value="F:nicotinamide riboside transmembrane transporter activity"/>
    <property type="evidence" value="ECO:0007669"/>
    <property type="project" value="InterPro"/>
</dbReference>
<dbReference type="AlphaFoldDB" id="A0A506ULE5"/>
<evidence type="ECO:0000256" key="9">
    <source>
        <dbReference type="ARBA" id="ARBA00023136"/>
    </source>
</evidence>
<comment type="subcellular location">
    <subcellularLocation>
        <location evidence="2">Cell membrane</location>
        <topology evidence="2">Multi-pass membrane protein</topology>
    </subcellularLocation>
</comment>
<dbReference type="NCBIfam" id="TIGR01528">
    <property type="entry name" value="NMN_trans_PnuC"/>
    <property type="match status" value="1"/>
</dbReference>
<feature type="transmembrane region" description="Helical" evidence="10">
    <location>
        <begin position="96"/>
        <end position="114"/>
    </location>
</feature>